<organism evidence="1 2">
    <name type="scientific">Bacillus clarus</name>
    <dbReference type="NCBI Taxonomy" id="2338372"/>
    <lineage>
        <taxon>Bacteria</taxon>
        <taxon>Bacillati</taxon>
        <taxon>Bacillota</taxon>
        <taxon>Bacilli</taxon>
        <taxon>Bacillales</taxon>
        <taxon>Bacillaceae</taxon>
        <taxon>Bacillus</taxon>
        <taxon>Bacillus cereus group</taxon>
    </lineage>
</organism>
<dbReference type="RefSeq" id="WP_196777056.1">
    <property type="nucleotide sequence ID" value="NZ_JMQC01000007.1"/>
</dbReference>
<dbReference type="Proteomes" id="UP000029389">
    <property type="component" value="Unassembled WGS sequence"/>
</dbReference>
<dbReference type="PATRIC" id="fig|1405.8.peg.144"/>
<gene>
    <name evidence="1" type="ORF">DJ93_5974</name>
</gene>
<accession>A0A090ZKJ7</accession>
<protein>
    <submittedName>
        <fullName evidence="1">Uncharacterized protein</fullName>
    </submittedName>
</protein>
<name>A0A090ZKJ7_9BACI</name>
<dbReference type="AlphaFoldDB" id="A0A090ZKJ7"/>
<evidence type="ECO:0000313" key="1">
    <source>
        <dbReference type="EMBL" id="KFN04711.1"/>
    </source>
</evidence>
<reference evidence="1 2" key="1">
    <citation type="submission" date="2014-04" db="EMBL/GenBank/DDBJ databases">
        <authorList>
            <person name="Bishop-Lilly K.A."/>
            <person name="Broomall S.M."/>
            <person name="Chain P.S."/>
            <person name="Chertkov O."/>
            <person name="Coyne S.R."/>
            <person name="Daligault H.E."/>
            <person name="Davenport K.W."/>
            <person name="Erkkila T."/>
            <person name="Frey K.G."/>
            <person name="Gibbons H.S."/>
            <person name="Gu W."/>
            <person name="Jaissle J."/>
            <person name="Johnson S.L."/>
            <person name="Koroleva G.I."/>
            <person name="Ladner J.T."/>
            <person name="Lo C.-C."/>
            <person name="Minogue T.D."/>
            <person name="Munk C."/>
            <person name="Palacios G.F."/>
            <person name="Redden C.L."/>
            <person name="Rosenzweig C.N."/>
            <person name="Scholz M.B."/>
            <person name="Teshima H."/>
            <person name="Xu Y."/>
        </authorList>
    </citation>
    <scope>NUCLEOTIDE SEQUENCE [LARGE SCALE GENOMIC DNA]</scope>
    <source>
        <strain evidence="1 2">BHP</strain>
    </source>
</reference>
<evidence type="ECO:0000313" key="2">
    <source>
        <dbReference type="Proteomes" id="UP000029389"/>
    </source>
</evidence>
<sequence length="42" mass="4554">MKKLHRKSIGLLVAMTLIFSLQAPVSKVIQDFVQYAHGNGGG</sequence>
<proteinExistence type="predicted"/>
<comment type="caution">
    <text evidence="1">The sequence shown here is derived from an EMBL/GenBank/DDBJ whole genome shotgun (WGS) entry which is preliminary data.</text>
</comment>
<dbReference type="EMBL" id="JMQC01000007">
    <property type="protein sequence ID" value="KFN04711.1"/>
    <property type="molecule type" value="Genomic_DNA"/>
</dbReference>